<dbReference type="SUPFAM" id="SSF49265">
    <property type="entry name" value="Fibronectin type III"/>
    <property type="match status" value="1"/>
</dbReference>
<dbReference type="EMBL" id="JBHTMV010000006">
    <property type="protein sequence ID" value="MFD1294520.1"/>
    <property type="molecule type" value="Genomic_DNA"/>
</dbReference>
<protein>
    <recommendedName>
        <fullName evidence="1">Fibronectin type-III domain-containing protein</fullName>
    </recommendedName>
</protein>
<dbReference type="Proteomes" id="UP001597241">
    <property type="component" value="Unassembled WGS sequence"/>
</dbReference>
<proteinExistence type="predicted"/>
<sequence>MKKFLYLAILGIVTWSCGGGGDDPAPVPPAANNAPTTPTTIYPENNDLCIDNTVNFQWNASTDADGDAISYVVEVSENSSFSPLSQTKTTSATSVSISLEKGVAFYWRVRAKDSEDSSGNSSANQFYTEGDGISNHVPFAPVLVSPELNGTIQTATTTLEWTATDLDTEDTLTFDVYFGTDANPTTKVGDNITATTFDVTTPTAPNYYWKVVAKDGNGGQTVGQVWNFKVD</sequence>
<organism evidence="2 3">
    <name type="scientific">Lutibacter holmesii</name>
    <dbReference type="NCBI Taxonomy" id="1137985"/>
    <lineage>
        <taxon>Bacteria</taxon>
        <taxon>Pseudomonadati</taxon>
        <taxon>Bacteroidota</taxon>
        <taxon>Flavobacteriia</taxon>
        <taxon>Flavobacteriales</taxon>
        <taxon>Flavobacteriaceae</taxon>
        <taxon>Lutibacter</taxon>
    </lineage>
</organism>
<dbReference type="RefSeq" id="WP_386809764.1">
    <property type="nucleotide sequence ID" value="NZ_JBHTMV010000006.1"/>
</dbReference>
<feature type="domain" description="Fibronectin type-III" evidence="1">
    <location>
        <begin position="34"/>
        <end position="131"/>
    </location>
</feature>
<gene>
    <name evidence="2" type="ORF">ACFQ5N_11805</name>
</gene>
<dbReference type="InterPro" id="IPR036116">
    <property type="entry name" value="FN3_sf"/>
</dbReference>
<dbReference type="Gene3D" id="2.60.40.10">
    <property type="entry name" value="Immunoglobulins"/>
    <property type="match status" value="2"/>
</dbReference>
<name>A0ABW3WTA9_9FLAO</name>
<keyword evidence="3" id="KW-1185">Reference proteome</keyword>
<evidence type="ECO:0000313" key="2">
    <source>
        <dbReference type="EMBL" id="MFD1294520.1"/>
    </source>
</evidence>
<dbReference type="InterPro" id="IPR013783">
    <property type="entry name" value="Ig-like_fold"/>
</dbReference>
<reference evidence="3" key="1">
    <citation type="journal article" date="2019" name="Int. J. Syst. Evol. Microbiol.">
        <title>The Global Catalogue of Microorganisms (GCM) 10K type strain sequencing project: providing services to taxonomists for standard genome sequencing and annotation.</title>
        <authorList>
            <consortium name="The Broad Institute Genomics Platform"/>
            <consortium name="The Broad Institute Genome Sequencing Center for Infectious Disease"/>
            <person name="Wu L."/>
            <person name="Ma J."/>
        </authorList>
    </citation>
    <scope>NUCLEOTIDE SEQUENCE [LARGE SCALE GENOMIC DNA]</scope>
    <source>
        <strain evidence="3">CCUG 62221</strain>
    </source>
</reference>
<dbReference type="CDD" id="cd00063">
    <property type="entry name" value="FN3"/>
    <property type="match status" value="1"/>
</dbReference>
<comment type="caution">
    <text evidence="2">The sequence shown here is derived from an EMBL/GenBank/DDBJ whole genome shotgun (WGS) entry which is preliminary data.</text>
</comment>
<accession>A0ABW3WTA9</accession>
<evidence type="ECO:0000259" key="1">
    <source>
        <dbReference type="PROSITE" id="PS50853"/>
    </source>
</evidence>
<dbReference type="InterPro" id="IPR003961">
    <property type="entry name" value="FN3_dom"/>
</dbReference>
<dbReference type="PROSITE" id="PS50853">
    <property type="entry name" value="FN3"/>
    <property type="match status" value="1"/>
</dbReference>
<evidence type="ECO:0000313" key="3">
    <source>
        <dbReference type="Proteomes" id="UP001597241"/>
    </source>
</evidence>